<dbReference type="PANTHER" id="PTHR31846:SF10">
    <property type="entry name" value="CHLOROPLASTIC GROUP IIA INTRON SPLICING FACILITATOR CRS1, CHLOROPLASTIC"/>
    <property type="match status" value="1"/>
</dbReference>
<evidence type="ECO:0000256" key="12">
    <source>
        <dbReference type="SAM" id="MobiDB-lite"/>
    </source>
</evidence>
<dbReference type="GO" id="GO:1990904">
    <property type="term" value="C:ribonucleoprotein complex"/>
    <property type="evidence" value="ECO:0007669"/>
    <property type="project" value="UniProtKB-KW"/>
</dbReference>
<evidence type="ECO:0000313" key="15">
    <source>
        <dbReference type="Proteomes" id="UP001153076"/>
    </source>
</evidence>
<feature type="region of interest" description="Disordered" evidence="12">
    <location>
        <begin position="58"/>
        <end position="90"/>
    </location>
</feature>
<evidence type="ECO:0000256" key="7">
    <source>
        <dbReference type="ARBA" id="ARBA00022946"/>
    </source>
</evidence>
<evidence type="ECO:0000256" key="8">
    <source>
        <dbReference type="ARBA" id="ARBA00023187"/>
    </source>
</evidence>
<evidence type="ECO:0000256" key="5">
    <source>
        <dbReference type="ARBA" id="ARBA00022737"/>
    </source>
</evidence>
<feature type="compositionally biased region" description="Acidic residues" evidence="12">
    <location>
        <begin position="64"/>
        <end position="79"/>
    </location>
</feature>
<dbReference type="OrthoDB" id="551352at2759"/>
<feature type="compositionally biased region" description="Basic and acidic residues" evidence="12">
    <location>
        <begin position="123"/>
        <end position="134"/>
    </location>
</feature>
<organism evidence="14 15">
    <name type="scientific">Carnegiea gigantea</name>
    <dbReference type="NCBI Taxonomy" id="171969"/>
    <lineage>
        <taxon>Eukaryota</taxon>
        <taxon>Viridiplantae</taxon>
        <taxon>Streptophyta</taxon>
        <taxon>Embryophyta</taxon>
        <taxon>Tracheophyta</taxon>
        <taxon>Spermatophyta</taxon>
        <taxon>Magnoliopsida</taxon>
        <taxon>eudicotyledons</taxon>
        <taxon>Gunneridae</taxon>
        <taxon>Pentapetalae</taxon>
        <taxon>Caryophyllales</taxon>
        <taxon>Cactineae</taxon>
        <taxon>Cactaceae</taxon>
        <taxon>Cactoideae</taxon>
        <taxon>Echinocereeae</taxon>
        <taxon>Carnegiea</taxon>
    </lineage>
</organism>
<keyword evidence="2" id="KW-0150">Chloroplast</keyword>
<dbReference type="InterPro" id="IPR001890">
    <property type="entry name" value="RNA-binding_CRM"/>
</dbReference>
<dbReference type="GO" id="GO:0003729">
    <property type="term" value="F:mRNA binding"/>
    <property type="evidence" value="ECO:0007669"/>
    <property type="project" value="InterPro"/>
</dbReference>
<feature type="domain" description="CRM" evidence="13">
    <location>
        <begin position="224"/>
        <end position="320"/>
    </location>
</feature>
<dbReference type="GO" id="GO:0000373">
    <property type="term" value="P:Group II intron splicing"/>
    <property type="evidence" value="ECO:0007669"/>
    <property type="project" value="UniProtKB-ARBA"/>
</dbReference>
<evidence type="ECO:0000256" key="2">
    <source>
        <dbReference type="ARBA" id="ARBA00022528"/>
    </source>
</evidence>
<keyword evidence="5" id="KW-0677">Repeat</keyword>
<dbReference type="SUPFAM" id="SSF75471">
    <property type="entry name" value="YhbY-like"/>
    <property type="match status" value="3"/>
</dbReference>
<evidence type="ECO:0000256" key="9">
    <source>
        <dbReference type="ARBA" id="ARBA00023274"/>
    </source>
</evidence>
<feature type="domain" description="CRM" evidence="13">
    <location>
        <begin position="681"/>
        <end position="781"/>
    </location>
</feature>
<dbReference type="Gene3D" id="3.30.110.60">
    <property type="entry name" value="YhbY-like"/>
    <property type="match status" value="3"/>
</dbReference>
<dbReference type="EMBL" id="JAKOGI010000140">
    <property type="protein sequence ID" value="KAJ8442477.1"/>
    <property type="molecule type" value="Genomic_DNA"/>
</dbReference>
<feature type="coiled-coil region" evidence="11">
    <location>
        <begin position="597"/>
        <end position="645"/>
    </location>
</feature>
<dbReference type="GO" id="GO:0009507">
    <property type="term" value="C:chloroplast"/>
    <property type="evidence" value="ECO:0007669"/>
    <property type="project" value="UniProtKB-SubCell"/>
</dbReference>
<keyword evidence="4" id="KW-0507">mRNA processing</keyword>
<feature type="region of interest" description="Disordered" evidence="12">
    <location>
        <begin position="107"/>
        <end position="137"/>
    </location>
</feature>
<comment type="subcellular location">
    <subcellularLocation>
        <location evidence="1">Plastid</location>
        <location evidence="1">Chloroplast</location>
    </subcellularLocation>
</comment>
<evidence type="ECO:0000256" key="1">
    <source>
        <dbReference type="ARBA" id="ARBA00004229"/>
    </source>
</evidence>
<dbReference type="FunFam" id="3.30.110.60:FF:000002">
    <property type="entry name" value="CRS2-associated factor 1, chloroplastic"/>
    <property type="match status" value="1"/>
</dbReference>
<comment type="caution">
    <text evidence="14">The sequence shown here is derived from an EMBL/GenBank/DDBJ whole genome shotgun (WGS) entry which is preliminary data.</text>
</comment>
<keyword evidence="15" id="KW-1185">Reference proteome</keyword>
<keyword evidence="11" id="KW-0175">Coiled coil</keyword>
<dbReference type="AlphaFoldDB" id="A0A9Q1KFU3"/>
<dbReference type="GO" id="GO:0006397">
    <property type="term" value="P:mRNA processing"/>
    <property type="evidence" value="ECO:0007669"/>
    <property type="project" value="UniProtKB-KW"/>
</dbReference>
<evidence type="ECO:0000256" key="4">
    <source>
        <dbReference type="ARBA" id="ARBA00022664"/>
    </source>
</evidence>
<gene>
    <name evidence="14" type="ORF">Cgig2_022360</name>
</gene>
<evidence type="ECO:0000259" key="13">
    <source>
        <dbReference type="PROSITE" id="PS51295"/>
    </source>
</evidence>
<dbReference type="PANTHER" id="PTHR31846">
    <property type="entry name" value="CRS1 / YHBY (CRM) DOMAIN-CONTAINING PROTEIN"/>
    <property type="match status" value="1"/>
</dbReference>
<keyword evidence="3" id="KW-0934">Plastid</keyword>
<name>A0A9Q1KFU3_9CARY</name>
<accession>A0A9Q1KFU3</accession>
<evidence type="ECO:0000256" key="10">
    <source>
        <dbReference type="PROSITE-ProRule" id="PRU00626"/>
    </source>
</evidence>
<dbReference type="Proteomes" id="UP001153076">
    <property type="component" value="Unassembled WGS sequence"/>
</dbReference>
<dbReference type="SMART" id="SM01103">
    <property type="entry name" value="CRS1_YhbY"/>
    <property type="match status" value="3"/>
</dbReference>
<keyword evidence="8" id="KW-0508">mRNA splicing</keyword>
<dbReference type="InterPro" id="IPR035920">
    <property type="entry name" value="YhbY-like_sf"/>
</dbReference>
<evidence type="ECO:0000313" key="14">
    <source>
        <dbReference type="EMBL" id="KAJ8442477.1"/>
    </source>
</evidence>
<evidence type="ECO:0000256" key="11">
    <source>
        <dbReference type="SAM" id="Coils"/>
    </source>
</evidence>
<keyword evidence="9" id="KW-0687">Ribonucleoprotein</keyword>
<protein>
    <recommendedName>
        <fullName evidence="13">CRM domain-containing protein</fullName>
    </recommendedName>
</protein>
<sequence>MTAALFLSPPTLPIFPTAFSEPFPSSSPFLLKTLKPLNSLSSDATSFSLQNRSFAPITHKDDTFNDEDDEYGDDSDEATNSDGGKIKMPTAPWMKGHLLLPADEVLDLSKPRSKKRTSNGESQKADKSLTEKISGRRGKKAMKKIVHSIEKLQMGTNLVDAQKNWGGTQKNWGDLEGAVLLGKLTSDDDDDGVSKLRRKMPWERERTVVFRRVKKEKVPTAAELTLGKELLEKLRGEAGKIRKWVKVKKAGVTQAVVDEVHSIWANNELVMLRFDLPLCRNMDRAQEIVEIKTGGLVVWSRKECIVAYRGCNYQMKARFQRHSRRFSPNGQTTDILSNHRRLESNLALPIQSSEPENMDMKQNSQSPELLMGRSLCVDPAHKSLYQREGDRLLDGLGPRFVDWWYPKPLPVDGDMLSEVVPGFKPPFRLCPPRVRPQLTDDELTYLRKLARPMPVHFVLGRNSKLQGLAVSILKLWEKTIIAKIAVKWGVPNTNNELMASELKRLTGGVLLLRNKFFIILYRGKDFLPGNIADVVVEREMELKQWQLHEEDARLRAAGTLHMYTETTADTSLVGTFSEFQHIQTICGKINDTNSDDDVKLEAEKERLGKELRIQERKLSILRIKIDKAEKELSKLNSAWKQSEEEPDQELITEEERECFRNIGLKMESILEKYPQRTHIVQFWTYPAPWIVWSKIGNLLILVLSGRRGVFDGLIEGLHQHWKHRELAKVITMQRTFLQVVNTARTLERESGGVLVSIDKLKKGHALIIYRGKNYKRPLEFAKNLLDKKKALKRSLEMQRLGVSKPVRTCLCFSVVITWFRILIDLFPSLKFFTYQRGKEIADLKLKLADLEEQQKQLNKS</sequence>
<feature type="domain" description="CRM" evidence="13">
    <location>
        <begin position="436"/>
        <end position="533"/>
    </location>
</feature>
<dbReference type="InterPro" id="IPR045278">
    <property type="entry name" value="CRS1/CFM2/CFM3"/>
</dbReference>
<dbReference type="Pfam" id="PF01985">
    <property type="entry name" value="CRS1_YhbY"/>
    <property type="match status" value="3"/>
</dbReference>
<proteinExistence type="predicted"/>
<keyword evidence="6 10" id="KW-0694">RNA-binding</keyword>
<dbReference type="PROSITE" id="PS51295">
    <property type="entry name" value="CRM"/>
    <property type="match status" value="3"/>
</dbReference>
<keyword evidence="7" id="KW-0809">Transit peptide</keyword>
<evidence type="ECO:0000256" key="3">
    <source>
        <dbReference type="ARBA" id="ARBA00022640"/>
    </source>
</evidence>
<evidence type="ECO:0000256" key="6">
    <source>
        <dbReference type="ARBA" id="ARBA00022884"/>
    </source>
</evidence>
<reference evidence="14" key="1">
    <citation type="submission" date="2022-04" db="EMBL/GenBank/DDBJ databases">
        <title>Carnegiea gigantea Genome sequencing and assembly v2.</title>
        <authorList>
            <person name="Copetti D."/>
            <person name="Sanderson M.J."/>
            <person name="Burquez A."/>
            <person name="Wojciechowski M.F."/>
        </authorList>
    </citation>
    <scope>NUCLEOTIDE SEQUENCE</scope>
    <source>
        <strain evidence="14">SGP5-SGP5p</strain>
        <tissue evidence="14">Aerial part</tissue>
    </source>
</reference>